<reference evidence="1" key="1">
    <citation type="journal article" date="2021" name="Microb. Physiol.">
        <title>Proteogenomic Insights into the Physiology of Marine, Sulfate-Reducing, Filamentous Desulfonema limicola and Desulfonema magnum.</title>
        <authorList>
            <person name="Schnaars V."/>
            <person name="Wohlbrand L."/>
            <person name="Scheve S."/>
            <person name="Hinrichs C."/>
            <person name="Reinhardt R."/>
            <person name="Rabus R."/>
        </authorList>
    </citation>
    <scope>NUCLEOTIDE SEQUENCE</scope>
    <source>
        <strain evidence="1">4be13</strain>
    </source>
</reference>
<name>A0A975BM00_9BACT</name>
<dbReference type="Proteomes" id="UP000663722">
    <property type="component" value="Chromosome"/>
</dbReference>
<dbReference type="AlphaFoldDB" id="A0A975BM00"/>
<accession>A0A975BM00</accession>
<keyword evidence="2" id="KW-1185">Reference proteome</keyword>
<gene>
    <name evidence="1" type="ORF">dnm_039770</name>
</gene>
<evidence type="ECO:0000313" key="2">
    <source>
        <dbReference type="Proteomes" id="UP000663722"/>
    </source>
</evidence>
<dbReference type="EMBL" id="CP061800">
    <property type="protein sequence ID" value="QTA87938.1"/>
    <property type="molecule type" value="Genomic_DNA"/>
</dbReference>
<proteinExistence type="predicted"/>
<dbReference type="KEGG" id="dmm:dnm_039770"/>
<organism evidence="1 2">
    <name type="scientific">Desulfonema magnum</name>
    <dbReference type="NCBI Taxonomy" id="45655"/>
    <lineage>
        <taxon>Bacteria</taxon>
        <taxon>Pseudomonadati</taxon>
        <taxon>Thermodesulfobacteriota</taxon>
        <taxon>Desulfobacteria</taxon>
        <taxon>Desulfobacterales</taxon>
        <taxon>Desulfococcaceae</taxon>
        <taxon>Desulfonema</taxon>
    </lineage>
</organism>
<sequence>MFLKNDNQVFFLLFLQKPKSTAPGITASAKNGFLLSQE</sequence>
<evidence type="ECO:0000313" key="1">
    <source>
        <dbReference type="EMBL" id="QTA87938.1"/>
    </source>
</evidence>
<protein>
    <submittedName>
        <fullName evidence="1">Uncharacterized protein</fullName>
    </submittedName>
</protein>